<dbReference type="KEGG" id="eha:Ethha_1666"/>
<keyword evidence="2" id="KW-1185">Reference proteome</keyword>
<accession>E6U8W5</accession>
<evidence type="ECO:0000313" key="1">
    <source>
        <dbReference type="EMBL" id="ADU27200.1"/>
    </source>
</evidence>
<dbReference type="STRING" id="663278.Ethha_1666"/>
<organism evidence="1 2">
    <name type="scientific">Ethanoligenens harbinense (strain DSM 18485 / JCM 12961 / CGMCC 1.5033 / YUAN-3)</name>
    <dbReference type="NCBI Taxonomy" id="663278"/>
    <lineage>
        <taxon>Bacteria</taxon>
        <taxon>Bacillati</taxon>
        <taxon>Bacillota</taxon>
        <taxon>Clostridia</taxon>
        <taxon>Eubacteriales</taxon>
        <taxon>Oscillospiraceae</taxon>
        <taxon>Ethanoligenens</taxon>
    </lineage>
</organism>
<dbReference type="HOGENOM" id="CLU_2464427_0_0_9"/>
<protein>
    <submittedName>
        <fullName evidence="1">Uncharacterized protein</fullName>
    </submittedName>
</protein>
<gene>
    <name evidence="1" type="ordered locus">Ethha_1666</name>
</gene>
<dbReference type="RefSeq" id="WP_013485555.1">
    <property type="nucleotide sequence ID" value="NC_014828.1"/>
</dbReference>
<sequence length="88" mass="10210">MSTKNVYFYKVSLFESNPNVEHPIDQLKALFDEIFNANVRNSAIALSHDDIEPIIMDIINIIVSIYLLDFQKNALTIHYKKEIMVPLQ</sequence>
<name>E6U8W5_ETHHY</name>
<dbReference type="Proteomes" id="UP000001551">
    <property type="component" value="Chromosome"/>
</dbReference>
<dbReference type="EMBL" id="CP002400">
    <property type="protein sequence ID" value="ADU27200.1"/>
    <property type="molecule type" value="Genomic_DNA"/>
</dbReference>
<proteinExistence type="predicted"/>
<dbReference type="AlphaFoldDB" id="E6U8W5"/>
<evidence type="ECO:0000313" key="2">
    <source>
        <dbReference type="Proteomes" id="UP000001551"/>
    </source>
</evidence>
<reference evidence="1 2" key="1">
    <citation type="submission" date="2010-12" db="EMBL/GenBank/DDBJ databases">
        <title>Complete sequence of Ethanoligenens harbinense YUAN-3.</title>
        <authorList>
            <person name="Lucas S."/>
            <person name="Copeland A."/>
            <person name="Lapidus A."/>
            <person name="Cheng J.-F."/>
            <person name="Bruce D."/>
            <person name="Goodwin L."/>
            <person name="Pitluck S."/>
            <person name="Chertkov O."/>
            <person name="Misra M."/>
            <person name="Detter J.C."/>
            <person name="Han C."/>
            <person name="Tapia R."/>
            <person name="Land M."/>
            <person name="Hauser L."/>
            <person name="Jeffries C."/>
            <person name="Kyrpides N."/>
            <person name="Ivanova N."/>
            <person name="Mikhailova N."/>
            <person name="Wang A."/>
            <person name="Mouttaki H."/>
            <person name="He Z."/>
            <person name="Zhou J."/>
            <person name="Hemme C.L."/>
            <person name="Woyke T."/>
        </authorList>
    </citation>
    <scope>NUCLEOTIDE SEQUENCE [LARGE SCALE GENOMIC DNA]</scope>
    <source>
        <strain evidence="2">DSM 18485 / JCM 12961 / CGMCC 1.5033 / YUAN-3</strain>
    </source>
</reference>